<proteinExistence type="predicted"/>
<evidence type="ECO:0000256" key="1">
    <source>
        <dbReference type="ARBA" id="ARBA00022679"/>
    </source>
</evidence>
<dbReference type="SUPFAM" id="SSF52374">
    <property type="entry name" value="Nucleotidylyl transferase"/>
    <property type="match status" value="1"/>
</dbReference>
<evidence type="ECO:0000313" key="4">
    <source>
        <dbReference type="EMBL" id="PIU36984.1"/>
    </source>
</evidence>
<dbReference type="AlphaFoldDB" id="A0A2M6YTZ1"/>
<feature type="domain" description="Cytidyltransferase-like" evidence="3">
    <location>
        <begin position="27"/>
        <end position="135"/>
    </location>
</feature>
<dbReference type="EMBL" id="PEWY01000090">
    <property type="protein sequence ID" value="PIU36984.1"/>
    <property type="molecule type" value="Genomic_DNA"/>
</dbReference>
<evidence type="ECO:0000259" key="3">
    <source>
        <dbReference type="Pfam" id="PF01467"/>
    </source>
</evidence>
<dbReference type="NCBIfam" id="TIGR00125">
    <property type="entry name" value="cyt_tran_rel"/>
    <property type="match status" value="1"/>
</dbReference>
<evidence type="ECO:0000313" key="5">
    <source>
        <dbReference type="Proteomes" id="UP000230184"/>
    </source>
</evidence>
<evidence type="ECO:0000256" key="2">
    <source>
        <dbReference type="ARBA" id="ARBA00022695"/>
    </source>
</evidence>
<dbReference type="PANTHER" id="PTHR43793:SF1">
    <property type="entry name" value="FAD SYNTHASE"/>
    <property type="match status" value="1"/>
</dbReference>
<organism evidence="4 5">
    <name type="scientific">Candidatus Roizmanbacteria bacterium CG07_land_8_20_14_0_80_34_15</name>
    <dbReference type="NCBI Taxonomy" id="1974849"/>
    <lineage>
        <taxon>Bacteria</taxon>
        <taxon>Candidatus Roizmaniibacteriota</taxon>
    </lineage>
</organism>
<dbReference type="PANTHER" id="PTHR43793">
    <property type="entry name" value="FAD SYNTHASE"/>
    <property type="match status" value="1"/>
</dbReference>
<comment type="caution">
    <text evidence="4">The sequence shown here is derived from an EMBL/GenBank/DDBJ whole genome shotgun (WGS) entry which is preliminary data.</text>
</comment>
<sequence length="159" mass="18277">MKNKALILSYNNLEKSTPVLKSKKTVLVGGCFDLIHYGHLKFLESAKEQGDFLIVALESDEFIKKHKRKLQVHHQYERAEILSNLIMVDLVVLLPFFKTNEEYFELVKKIHPGIIAVTEGDKQLENKKKQAKLVGAEVREVVTNLKNFSTRNIAKIFNL</sequence>
<keyword evidence="2 4" id="KW-0548">Nucleotidyltransferase</keyword>
<accession>A0A2M6YTZ1</accession>
<dbReference type="Gene3D" id="3.40.50.620">
    <property type="entry name" value="HUPs"/>
    <property type="match status" value="1"/>
</dbReference>
<dbReference type="InterPro" id="IPR014729">
    <property type="entry name" value="Rossmann-like_a/b/a_fold"/>
</dbReference>
<name>A0A2M6YTZ1_9BACT</name>
<dbReference type="Proteomes" id="UP000230184">
    <property type="component" value="Unassembled WGS sequence"/>
</dbReference>
<protein>
    <submittedName>
        <fullName evidence="4">Glycerol-3-phosphate cytidylyltransferase</fullName>
    </submittedName>
</protein>
<dbReference type="Pfam" id="PF01467">
    <property type="entry name" value="CTP_transf_like"/>
    <property type="match status" value="1"/>
</dbReference>
<reference evidence="5" key="1">
    <citation type="submission" date="2017-09" db="EMBL/GenBank/DDBJ databases">
        <title>Depth-based differentiation of microbial function through sediment-hosted aquifers and enrichment of novel symbionts in the deep terrestrial subsurface.</title>
        <authorList>
            <person name="Probst A.J."/>
            <person name="Ladd B."/>
            <person name="Jarett J.K."/>
            <person name="Geller-Mcgrath D.E."/>
            <person name="Sieber C.M.K."/>
            <person name="Emerson J.B."/>
            <person name="Anantharaman K."/>
            <person name="Thomas B.C."/>
            <person name="Malmstrom R."/>
            <person name="Stieglmeier M."/>
            <person name="Klingl A."/>
            <person name="Woyke T."/>
            <person name="Ryan C.M."/>
            <person name="Banfield J.F."/>
        </authorList>
    </citation>
    <scope>NUCLEOTIDE SEQUENCE [LARGE SCALE GENOMIC DNA]</scope>
</reference>
<dbReference type="InterPro" id="IPR004821">
    <property type="entry name" value="Cyt_trans-like"/>
</dbReference>
<dbReference type="InterPro" id="IPR050385">
    <property type="entry name" value="Archaeal_FAD_synthase"/>
</dbReference>
<keyword evidence="1 4" id="KW-0808">Transferase</keyword>
<dbReference type="GO" id="GO:0016779">
    <property type="term" value="F:nucleotidyltransferase activity"/>
    <property type="evidence" value="ECO:0007669"/>
    <property type="project" value="UniProtKB-KW"/>
</dbReference>
<gene>
    <name evidence="4" type="ORF">COT02_03215</name>
</gene>